<keyword evidence="3" id="KW-1185">Reference proteome</keyword>
<gene>
    <name evidence="2" type="ORF">MSZNOR_3100</name>
</gene>
<feature type="transmembrane region" description="Helical" evidence="1">
    <location>
        <begin position="113"/>
        <end position="130"/>
    </location>
</feature>
<evidence type="ECO:0000313" key="3">
    <source>
        <dbReference type="Proteomes" id="UP001162030"/>
    </source>
</evidence>
<dbReference type="RefSeq" id="WP_026611129.1">
    <property type="nucleotide sequence ID" value="NZ_OX458333.1"/>
</dbReference>
<evidence type="ECO:0000313" key="2">
    <source>
        <dbReference type="EMBL" id="CAI8883300.1"/>
    </source>
</evidence>
<dbReference type="EMBL" id="OX458333">
    <property type="protein sequence ID" value="CAI8883300.1"/>
    <property type="molecule type" value="Genomic_DNA"/>
</dbReference>
<name>A0ABM9I4A8_9GAMM</name>
<dbReference type="Proteomes" id="UP001162030">
    <property type="component" value="Chromosome"/>
</dbReference>
<keyword evidence="1" id="KW-0812">Transmembrane</keyword>
<keyword evidence="1" id="KW-0472">Membrane</keyword>
<feature type="transmembrane region" description="Helical" evidence="1">
    <location>
        <begin position="57"/>
        <end position="79"/>
    </location>
</feature>
<sequence length="131" mass="14689">MEKETIKRSLTVLVLLVIALQVDTVLSLLLEGIHILVEVVELAAEHLLEALFGLTTRASQVVTAWLGFAVFLAALPFIVRKIKALLSRLKVAAVEQWRTRSAVAREWARTVHARRWVVASVILIATYTIFF</sequence>
<feature type="transmembrane region" description="Helical" evidence="1">
    <location>
        <begin position="12"/>
        <end position="37"/>
    </location>
</feature>
<organism evidence="2 3">
    <name type="scientific">Methylocaldum szegediense</name>
    <dbReference type="NCBI Taxonomy" id="73780"/>
    <lineage>
        <taxon>Bacteria</taxon>
        <taxon>Pseudomonadati</taxon>
        <taxon>Pseudomonadota</taxon>
        <taxon>Gammaproteobacteria</taxon>
        <taxon>Methylococcales</taxon>
        <taxon>Methylococcaceae</taxon>
        <taxon>Methylocaldum</taxon>
    </lineage>
</organism>
<keyword evidence="1" id="KW-1133">Transmembrane helix</keyword>
<protein>
    <submittedName>
        <fullName evidence="2">Uncharacterized protein</fullName>
    </submittedName>
</protein>
<proteinExistence type="predicted"/>
<reference evidence="2 3" key="1">
    <citation type="submission" date="2023-03" db="EMBL/GenBank/DDBJ databases">
        <authorList>
            <person name="Pearce D."/>
        </authorList>
    </citation>
    <scope>NUCLEOTIDE SEQUENCE [LARGE SCALE GENOMIC DNA]</scope>
    <source>
        <strain evidence="2">Msz</strain>
    </source>
</reference>
<accession>A0ABM9I4A8</accession>
<evidence type="ECO:0000256" key="1">
    <source>
        <dbReference type="SAM" id="Phobius"/>
    </source>
</evidence>